<reference evidence="4" key="1">
    <citation type="journal article" date="2021" name="mSystems">
        <title>Bacteria and Archaea Synergistically Convert Glycine Betaine to Biogenic Methane in the Formosa Cold Seep of the South China Sea.</title>
        <authorList>
            <person name="Li L."/>
            <person name="Zhang W."/>
            <person name="Zhang S."/>
            <person name="Song L."/>
            <person name="Sun Q."/>
            <person name="Zhang H."/>
            <person name="Xiang H."/>
            <person name="Dong X."/>
        </authorList>
    </citation>
    <scope>NUCLEOTIDE SEQUENCE</scope>
    <source>
        <strain evidence="4">LLY</strain>
    </source>
</reference>
<dbReference type="RefSeq" id="WP_276575057.1">
    <property type="nucleotide sequence ID" value="NZ_JAGSOI010000010.1"/>
</dbReference>
<comment type="function">
    <text evidence="2">Probably involved in the biogenesis of the ribosome.</text>
</comment>
<evidence type="ECO:0000256" key="1">
    <source>
        <dbReference type="ARBA" id="ARBA00022517"/>
    </source>
</evidence>
<dbReference type="AlphaFoldDB" id="A0A9E4ZD92"/>
<evidence type="ECO:0000313" key="5">
    <source>
        <dbReference type="Proteomes" id="UP001056766"/>
    </source>
</evidence>
<dbReference type="PROSITE" id="PS50833">
    <property type="entry name" value="BRIX"/>
    <property type="match status" value="1"/>
</dbReference>
<comment type="caution">
    <text evidence="4">The sequence shown here is derived from an EMBL/GenBank/DDBJ whole genome shotgun (WGS) entry which is preliminary data.</text>
</comment>
<feature type="domain" description="Brix" evidence="3">
    <location>
        <begin position="1"/>
        <end position="155"/>
    </location>
</feature>
<dbReference type="InterPro" id="IPR023548">
    <property type="entry name" value="Brix_dom_Rbsml_bgen_prot"/>
</dbReference>
<gene>
    <name evidence="4" type="ORF">KDK67_04110</name>
</gene>
<keyword evidence="5" id="KW-1185">Reference proteome</keyword>
<name>A0A9E4ZD92_9EURY</name>
<evidence type="ECO:0000256" key="2">
    <source>
        <dbReference type="HAMAP-Rule" id="MF_00699"/>
    </source>
</evidence>
<dbReference type="SMART" id="SM00879">
    <property type="entry name" value="Brix"/>
    <property type="match status" value="1"/>
</dbReference>
<evidence type="ECO:0000259" key="3">
    <source>
        <dbReference type="PROSITE" id="PS50833"/>
    </source>
</evidence>
<dbReference type="Gene3D" id="3.40.50.10480">
    <property type="entry name" value="Probable brix-domain ribosomal biogenesis protein"/>
    <property type="match status" value="1"/>
</dbReference>
<evidence type="ECO:0000313" key="4">
    <source>
        <dbReference type="EMBL" id="MCM1986196.1"/>
    </source>
</evidence>
<accession>A0A9E4ZD92</accession>
<dbReference type="EMBL" id="JAGSOI010000010">
    <property type="protein sequence ID" value="MCM1986196.1"/>
    <property type="molecule type" value="Genomic_DNA"/>
</dbReference>
<organism evidence="4 5">
    <name type="scientific">Methanococcoides seepicolus</name>
    <dbReference type="NCBI Taxonomy" id="2828780"/>
    <lineage>
        <taxon>Archaea</taxon>
        <taxon>Methanobacteriati</taxon>
        <taxon>Methanobacteriota</taxon>
        <taxon>Stenosarchaea group</taxon>
        <taxon>Methanomicrobia</taxon>
        <taxon>Methanosarcinales</taxon>
        <taxon>Methanosarcinaceae</taxon>
        <taxon>Methanococcoides</taxon>
    </lineage>
</organism>
<sequence>MLITSSRKPSANTRTMCKYLASFFNCEYVARGKMGLMDIVTLCEDDMLMVIGDYHGSPGSIMFYDGEGAELLSIHLSVFYPDGYKYVPLKALEPSINGDGELFELLSHYFDIPEGECYYDSKCLIASDDYLEFIYRDNMLFRLNIKNYRKMGISE</sequence>
<proteinExistence type="inferred from homology"/>
<dbReference type="HAMAP" id="MF_00699">
    <property type="entry name" value="BriX"/>
    <property type="match status" value="1"/>
</dbReference>
<dbReference type="NCBIfam" id="NF002093">
    <property type="entry name" value="PRK00933.1-3"/>
    <property type="match status" value="1"/>
</dbReference>
<reference evidence="4" key="2">
    <citation type="submission" date="2021-04" db="EMBL/GenBank/DDBJ databases">
        <authorList>
            <person name="Dong X."/>
        </authorList>
    </citation>
    <scope>NUCLEOTIDE SEQUENCE</scope>
    <source>
        <strain evidence="4">LLY</strain>
    </source>
</reference>
<dbReference type="InterPro" id="IPR007109">
    <property type="entry name" value="Brix"/>
</dbReference>
<dbReference type="GO" id="GO:0006364">
    <property type="term" value="P:rRNA processing"/>
    <property type="evidence" value="ECO:0007669"/>
    <property type="project" value="InterPro"/>
</dbReference>
<dbReference type="GO" id="GO:0019843">
    <property type="term" value="F:rRNA binding"/>
    <property type="evidence" value="ECO:0007669"/>
    <property type="project" value="InterPro"/>
</dbReference>
<dbReference type="SUPFAM" id="SSF52954">
    <property type="entry name" value="Class II aaRS ABD-related"/>
    <property type="match status" value="1"/>
</dbReference>
<keyword evidence="1 2" id="KW-0690">Ribosome biogenesis</keyword>
<protein>
    <recommendedName>
        <fullName evidence="2">Probable Brix domain-containing ribosomal biogenesis protein</fullName>
    </recommendedName>
</protein>
<dbReference type="Proteomes" id="UP001056766">
    <property type="component" value="Unassembled WGS sequence"/>
</dbReference>